<dbReference type="InterPro" id="IPR003593">
    <property type="entry name" value="AAA+_ATPase"/>
</dbReference>
<dbReference type="GO" id="GO:0004176">
    <property type="term" value="F:ATP-dependent peptidase activity"/>
    <property type="evidence" value="ECO:0007669"/>
    <property type="project" value="TreeGrafter"/>
</dbReference>
<feature type="compositionally biased region" description="Acidic residues" evidence="1">
    <location>
        <begin position="1205"/>
        <end position="1266"/>
    </location>
</feature>
<feature type="region of interest" description="Disordered" evidence="1">
    <location>
        <begin position="1176"/>
        <end position="1279"/>
    </location>
</feature>
<sequence length="1279" mass="153080">MILQVNIFFKIYRSIFRIYKSLKKSLTSFKIKNSYLYISIYICLYGLCRITFINYSLSNKFSKNITNIQIGTHLNFKNLVYSQVNLDLKIPNKIQANSFKIKADNSFKIKLEKFYKNKNKRLKISQIDILFKHPNFYQKINFENPVNKIFNKNVFLFVQDNQNEYPSLETYYNFQKLHLLLNKTNLEYQLYKLPIKNLFQIKLDKNINYKNLENKNSNIFDKKRDTAHSNRYWISRSNKENRNKFININWKNVNSKFFINNELYFSINLKYSSTATDFLKRKFSYKPLSFYSHLNQKSFVQYSKNYSLLVLKPNENSNLDCFSYKYESISQLSYFLCLKISFLIFFFTIFNYLYKDFGKEIVIFFIDFLKLIGLIEDEDLLKEDLNLITEDKNYKSVRKTSVTLNKIAGIEFIILEISEIIWFLRSKKIQIQFFNNYFLRFFLNFQPFRIRNYFLFKAKSFLFVGPPGTGKTFIVQAIANEAQVPLFIQSGSMLKDPQHRGRGMTILKNLFRHARRIAPSIVFIDEIDGLGMRRENLGSNNTGDYELMDFLETQLYDIFIEQKLNKKEEDRKKEQQDYLEDDELIINEDLPEDYTQINTLNLTDNLIKLLQQNESENKSRLENLSILIQLLVELDGLHTLTNIVVIGATNRIKTLDPALLRPGRFNTIIPIDLPNTKKRIEIFKLATNILGTEDDINWSYFSKRTQGLSSSTIATIVNESALIAISQNQKKKPKHTSYTLEQGIWRVTAFPIQKNILVSKRESQQFLDFYIQFYTQHNKQNKLVLSNLPNFNQKQLQINVKSAYYATSKILFSLFFESTPLESFVTYFEYQYNFRYHQQNRIIALLNNTFFFRINLESKLTFLVSGKAAELISNNIPIIKNTDKIFESEKNIFQFLEATTLGHFDLRQASSLAKYMISKWYFYAEQIITEKYHWIGINYNHLEFDIEELKLVTAISKEINYQFDQQNIINKLYQKWSYYTWWQKQVKQELTIINRSILDWYRILLPDPETTEQNIEWVPPDSYFNSVELNQMNSLTTWNHFLLWTQSYLYHGLLLNAYNLSFKILSNWTELLDFIVDKILRFGYLREDEVKKIIRIFYRLYKIKTLREKNKFIIKQQLDKQLKDNDEPIILRKSWGKYSRFKKSRKIFLNQMKQEQERVRLFLIEYEEQKRKEQEQKAKEQKAKEQKRKEQEQKEKEQKRKEQENAQEESEQENAQEESEQENAQEESEQENAQEESEQENAQEESEQENAQEESEQENAQEESEQEKESQQENVQEFP</sequence>
<feature type="transmembrane region" description="Helical" evidence="2">
    <location>
        <begin position="35"/>
        <end position="57"/>
    </location>
</feature>
<name>A0A6B9P877_CODFR</name>
<dbReference type="PANTHER" id="PTHR23076:SF97">
    <property type="entry name" value="ATP-DEPENDENT ZINC METALLOPROTEASE YME1L1"/>
    <property type="match status" value="1"/>
</dbReference>
<dbReference type="SMART" id="SM00382">
    <property type="entry name" value="AAA"/>
    <property type="match status" value="1"/>
</dbReference>
<evidence type="ECO:0000313" key="4">
    <source>
        <dbReference type="EMBL" id="QHD45167.1"/>
    </source>
</evidence>
<proteinExistence type="predicted"/>
<reference evidence="4" key="1">
    <citation type="submission" date="2019-12" db="EMBL/GenBank/DDBJ databases">
        <authorList>
            <person name="Han H."/>
        </authorList>
    </citation>
    <scope>NUCLEOTIDE SEQUENCE</scope>
</reference>
<dbReference type="PANTHER" id="PTHR23076">
    <property type="entry name" value="METALLOPROTEASE M41 FTSH"/>
    <property type="match status" value="1"/>
</dbReference>
<evidence type="ECO:0000259" key="3">
    <source>
        <dbReference type="SMART" id="SM00382"/>
    </source>
</evidence>
<accession>A0A6B9P877</accession>
<keyword evidence="2" id="KW-0812">Transmembrane</keyword>
<dbReference type="GO" id="GO:0006508">
    <property type="term" value="P:proteolysis"/>
    <property type="evidence" value="ECO:0007669"/>
    <property type="project" value="UniProtKB-KW"/>
</dbReference>
<dbReference type="GO" id="GO:0016887">
    <property type="term" value="F:ATP hydrolysis activity"/>
    <property type="evidence" value="ECO:0007669"/>
    <property type="project" value="InterPro"/>
</dbReference>
<protein>
    <submittedName>
        <fullName evidence="4">ATP-dependent zinc metalloprotease FtsH</fullName>
    </submittedName>
</protein>
<feature type="transmembrane region" description="Helical" evidence="2">
    <location>
        <begin position="332"/>
        <end position="354"/>
    </location>
</feature>
<dbReference type="PROSITE" id="PS00674">
    <property type="entry name" value="AAA"/>
    <property type="match status" value="1"/>
</dbReference>
<keyword evidence="4" id="KW-0150">Chloroplast</keyword>
<feature type="compositionally biased region" description="Basic and acidic residues" evidence="1">
    <location>
        <begin position="1176"/>
        <end position="1204"/>
    </location>
</feature>
<evidence type="ECO:0000256" key="1">
    <source>
        <dbReference type="SAM" id="MobiDB-lite"/>
    </source>
</evidence>
<keyword evidence="4" id="KW-0378">Hydrolase</keyword>
<dbReference type="EMBL" id="MN853876">
    <property type="protein sequence ID" value="QHD45167.1"/>
    <property type="molecule type" value="Genomic_DNA"/>
</dbReference>
<geneLocation type="chloroplast" evidence="4"/>
<dbReference type="GO" id="GO:0008237">
    <property type="term" value="F:metallopeptidase activity"/>
    <property type="evidence" value="ECO:0007669"/>
    <property type="project" value="UniProtKB-KW"/>
</dbReference>
<dbReference type="Gene3D" id="3.40.50.300">
    <property type="entry name" value="P-loop containing nucleotide triphosphate hydrolases"/>
    <property type="match status" value="2"/>
</dbReference>
<keyword evidence="4" id="KW-0645">Protease</keyword>
<dbReference type="InterPro" id="IPR003959">
    <property type="entry name" value="ATPase_AAA_core"/>
</dbReference>
<dbReference type="InterPro" id="IPR027417">
    <property type="entry name" value="P-loop_NTPase"/>
</dbReference>
<feature type="domain" description="AAA+ ATPase" evidence="3">
    <location>
        <begin position="457"/>
        <end position="675"/>
    </location>
</feature>
<keyword evidence="4" id="KW-0934">Plastid</keyword>
<keyword evidence="2" id="KW-0472">Membrane</keyword>
<keyword evidence="2" id="KW-1133">Transmembrane helix</keyword>
<evidence type="ECO:0000256" key="2">
    <source>
        <dbReference type="SAM" id="Phobius"/>
    </source>
</evidence>
<gene>
    <name evidence="4" type="primary">ftsH</name>
</gene>
<keyword evidence="4" id="KW-0482">Metalloprotease</keyword>
<dbReference type="GO" id="GO:0005524">
    <property type="term" value="F:ATP binding"/>
    <property type="evidence" value="ECO:0007669"/>
    <property type="project" value="InterPro"/>
</dbReference>
<dbReference type="AlphaFoldDB" id="A0A6B9P877"/>
<dbReference type="SUPFAM" id="SSF52540">
    <property type="entry name" value="P-loop containing nucleoside triphosphate hydrolases"/>
    <property type="match status" value="1"/>
</dbReference>
<dbReference type="InterPro" id="IPR003960">
    <property type="entry name" value="ATPase_AAA_CS"/>
</dbReference>
<dbReference type="Gene3D" id="1.10.8.60">
    <property type="match status" value="1"/>
</dbReference>
<organism evidence="4">
    <name type="scientific">Codium fragile</name>
    <name type="common">Dead man's fingers</name>
    <name type="synonym">Green alga</name>
    <dbReference type="NCBI Taxonomy" id="3133"/>
    <lineage>
        <taxon>Eukaryota</taxon>
        <taxon>Viridiplantae</taxon>
        <taxon>Chlorophyta</taxon>
        <taxon>core chlorophytes</taxon>
        <taxon>Ulvophyceae</taxon>
        <taxon>TCBD clade</taxon>
        <taxon>Bryopsidales</taxon>
        <taxon>Bryopsidineae</taxon>
        <taxon>Codiaceae</taxon>
        <taxon>Codium</taxon>
    </lineage>
</organism>
<dbReference type="Pfam" id="PF00004">
    <property type="entry name" value="AAA"/>
    <property type="match status" value="2"/>
</dbReference>